<evidence type="ECO:0000313" key="3">
    <source>
        <dbReference type="Proteomes" id="UP000238430"/>
    </source>
</evidence>
<organism evidence="2 3">
    <name type="scientific">Mesoflavibacter zeaxanthinifaciens subsp. sabulilitoris</name>
    <dbReference type="NCBI Taxonomy" id="1520893"/>
    <lineage>
        <taxon>Bacteria</taxon>
        <taxon>Pseudomonadati</taxon>
        <taxon>Bacteroidota</taxon>
        <taxon>Flavobacteriia</taxon>
        <taxon>Flavobacteriales</taxon>
        <taxon>Flavobacteriaceae</taxon>
        <taxon>Mesoflavibacter</taxon>
    </lineage>
</organism>
<dbReference type="Gene3D" id="3.40.50.2000">
    <property type="entry name" value="Glycogen Phosphorylase B"/>
    <property type="match status" value="1"/>
</dbReference>
<gene>
    <name evidence="2" type="ORF">C7H61_08655</name>
</gene>
<reference evidence="2 3" key="1">
    <citation type="submission" date="2018-03" db="EMBL/GenBank/DDBJ databases">
        <title>Mesoflavibacter sp. HG37 and Mesoflavibacter sp. HG96 sp.nov., two marine bacteria isolated from seawater of Western Pacific Ocean.</title>
        <authorList>
            <person name="Cheng H."/>
            <person name="Wu Y.-H."/>
            <person name="Guo L.-L."/>
            <person name="Xu X.-W."/>
        </authorList>
    </citation>
    <scope>NUCLEOTIDE SEQUENCE [LARGE SCALE GENOMIC DNA]</scope>
    <source>
        <strain evidence="2 3">KCTC 42117</strain>
    </source>
</reference>
<dbReference type="OrthoDB" id="6638088at2"/>
<sequence>MNILLVGEFSRLHNSLKEGLEKSGHNVILIGSGDGFKDFSVDIDVSSKIKKSKILSLINSMFIRFLNLDFIKLENAFYYNQKINQLKGFDIIQLINEDALFTYPKFQIKFLDKLFSQNKDTFLLCCGNDYISVKYALDGKLKHSSMTSYLEDQSQKKRFIYALKYITPPYKKLHHFIYKNTKGVIASDMDYHIPLKNHPHYLGLIPNPINVDKIEYIPLNVNDKINIFHGINSHSSIKKGNKFFTEALYIIKKKYEDKVNIIETTNLPYKEYINIYNNAHILLDQIYAYDQGYNALEAMAKGKVVFTGAEQEWLDHYNLEEDTVAINALPDVNYLVKKLEWLIENPDQINKISKNARQFIETHHDYKEVAKQYLATWQNN</sequence>
<dbReference type="EMBL" id="PXOT01000023">
    <property type="protein sequence ID" value="PSG89865.1"/>
    <property type="molecule type" value="Genomic_DNA"/>
</dbReference>
<feature type="domain" description="Spore protein YkvP/CgeB glycosyl transferase-like" evidence="1">
    <location>
        <begin position="253"/>
        <end position="375"/>
    </location>
</feature>
<dbReference type="SUPFAM" id="SSF53756">
    <property type="entry name" value="UDP-Glycosyltransferase/glycogen phosphorylase"/>
    <property type="match status" value="1"/>
</dbReference>
<keyword evidence="2" id="KW-0808">Transferase</keyword>
<comment type="caution">
    <text evidence="2">The sequence shown here is derived from an EMBL/GenBank/DDBJ whole genome shotgun (WGS) entry which is preliminary data.</text>
</comment>
<dbReference type="RefSeq" id="WP_106678940.1">
    <property type="nucleotide sequence ID" value="NZ_JACHWV010000008.1"/>
</dbReference>
<accession>A0A2T1NBS4</accession>
<dbReference type="Proteomes" id="UP000238430">
    <property type="component" value="Unassembled WGS sequence"/>
</dbReference>
<dbReference type="InterPro" id="IPR055259">
    <property type="entry name" value="YkvP/CgeB_Glyco_trans-like"/>
</dbReference>
<dbReference type="AlphaFoldDB" id="A0A2T1NBS4"/>
<protein>
    <submittedName>
        <fullName evidence="2">Glycosyl transferase family 1</fullName>
    </submittedName>
</protein>
<proteinExistence type="predicted"/>
<name>A0A2T1NBS4_9FLAO</name>
<evidence type="ECO:0000313" key="2">
    <source>
        <dbReference type="EMBL" id="PSG89865.1"/>
    </source>
</evidence>
<dbReference type="GO" id="GO:0016740">
    <property type="term" value="F:transferase activity"/>
    <property type="evidence" value="ECO:0007669"/>
    <property type="project" value="UniProtKB-KW"/>
</dbReference>
<keyword evidence="3" id="KW-1185">Reference proteome</keyword>
<dbReference type="Pfam" id="PF13524">
    <property type="entry name" value="Glyco_trans_1_2"/>
    <property type="match status" value="1"/>
</dbReference>
<evidence type="ECO:0000259" key="1">
    <source>
        <dbReference type="Pfam" id="PF13524"/>
    </source>
</evidence>